<protein>
    <submittedName>
        <fullName evidence="2">Threonine/homoserine/homoserine lactone efflux protein</fullName>
    </submittedName>
</protein>
<keyword evidence="1" id="KW-1133">Transmembrane helix</keyword>
<gene>
    <name evidence="2" type="ORF">BJ989_000065</name>
</gene>
<evidence type="ECO:0000256" key="1">
    <source>
        <dbReference type="SAM" id="Phobius"/>
    </source>
</evidence>
<dbReference type="EMBL" id="JACCAC010000001">
    <property type="protein sequence ID" value="NYG53761.1"/>
    <property type="molecule type" value="Genomic_DNA"/>
</dbReference>
<organism evidence="2 3">
    <name type="scientific">Nocardioides perillae</name>
    <dbReference type="NCBI Taxonomy" id="1119534"/>
    <lineage>
        <taxon>Bacteria</taxon>
        <taxon>Bacillati</taxon>
        <taxon>Actinomycetota</taxon>
        <taxon>Actinomycetes</taxon>
        <taxon>Propionibacteriales</taxon>
        <taxon>Nocardioidaceae</taxon>
        <taxon>Nocardioides</taxon>
    </lineage>
</organism>
<feature type="transmembrane region" description="Helical" evidence="1">
    <location>
        <begin position="12"/>
        <end position="32"/>
    </location>
</feature>
<sequence length="118" mass="11796">MDGWGAVLLQGLVTGWAIAVPVGAVGALLVAVSSRAGWRVGAAGALGVATVDGVYAALAVAGGAALAGVLAPVAGTLRVVAAAVLLAVAALPLVHALRRWSWPRWRSGPWWADERGGR</sequence>
<accession>A0A7Y9RR97</accession>
<evidence type="ECO:0000313" key="3">
    <source>
        <dbReference type="Proteomes" id="UP000544110"/>
    </source>
</evidence>
<dbReference type="Proteomes" id="UP000544110">
    <property type="component" value="Unassembled WGS sequence"/>
</dbReference>
<feature type="transmembrane region" description="Helical" evidence="1">
    <location>
        <begin position="77"/>
        <end position="97"/>
    </location>
</feature>
<dbReference type="AlphaFoldDB" id="A0A7Y9RR97"/>
<dbReference type="RefSeq" id="WP_179516531.1">
    <property type="nucleotide sequence ID" value="NZ_JACCAC010000001.1"/>
</dbReference>
<reference evidence="2 3" key="1">
    <citation type="submission" date="2020-07" db="EMBL/GenBank/DDBJ databases">
        <title>Sequencing the genomes of 1000 actinobacteria strains.</title>
        <authorList>
            <person name="Klenk H.-P."/>
        </authorList>
    </citation>
    <scope>NUCLEOTIDE SEQUENCE [LARGE SCALE GENOMIC DNA]</scope>
    <source>
        <strain evidence="2 3">DSM 24552</strain>
    </source>
</reference>
<keyword evidence="1" id="KW-0812">Transmembrane</keyword>
<keyword evidence="3" id="KW-1185">Reference proteome</keyword>
<name>A0A7Y9RR97_9ACTN</name>
<evidence type="ECO:0000313" key="2">
    <source>
        <dbReference type="EMBL" id="NYG53761.1"/>
    </source>
</evidence>
<feature type="transmembrane region" description="Helical" evidence="1">
    <location>
        <begin position="44"/>
        <end position="71"/>
    </location>
</feature>
<keyword evidence="1" id="KW-0472">Membrane</keyword>
<proteinExistence type="predicted"/>
<comment type="caution">
    <text evidence="2">The sequence shown here is derived from an EMBL/GenBank/DDBJ whole genome shotgun (WGS) entry which is preliminary data.</text>
</comment>